<sequence>MKKTVLILVGILIGALITYLITMNYTPSNEESIQKIEEDDVEIKIDENFKSVFEPQSSTLIKIDEADYDMDKFTEQLKNLELSNAAIKKEDIDYLVPADCWEDRPKSIEDLTDGVLIDAYSFEKGDEGKLGLLGFFGVELSKKQKVIVVEYSQEGTQRCDGENYKYGVGARLMMKVTKSKRNAKLNTPQQITASAIFGRAEVTYSLKTFGITGPGVAGLSKSGGLSEDTYQEFLQDISNLIIEMYKDESQFIVDPKPLPIKNL</sequence>
<feature type="coiled-coil region" evidence="1">
    <location>
        <begin position="63"/>
        <end position="90"/>
    </location>
</feature>
<evidence type="ECO:0000313" key="5">
    <source>
        <dbReference type="Proteomes" id="UP000266691"/>
    </source>
</evidence>
<dbReference type="EMBL" id="QXFI01000005">
    <property type="protein sequence ID" value="RIV47529.1"/>
    <property type="molecule type" value="Genomic_DNA"/>
</dbReference>
<keyword evidence="6" id="KW-1185">Reference proteome</keyword>
<dbReference type="AlphaFoldDB" id="A0A3A1NRR7"/>
<evidence type="ECO:0000313" key="3">
    <source>
        <dbReference type="EMBL" id="RIV47529.1"/>
    </source>
</evidence>
<evidence type="ECO:0000256" key="1">
    <source>
        <dbReference type="SAM" id="Coils"/>
    </source>
</evidence>
<name>A0A3A1NRR7_9FLAO</name>
<keyword evidence="2" id="KW-0472">Membrane</keyword>
<organism evidence="3 5">
    <name type="scientific">Flagellimonas pelagia</name>
    <dbReference type="NCBI Taxonomy" id="2306998"/>
    <lineage>
        <taxon>Bacteria</taxon>
        <taxon>Pseudomonadati</taxon>
        <taxon>Bacteroidota</taxon>
        <taxon>Flavobacteriia</taxon>
        <taxon>Flavobacteriales</taxon>
        <taxon>Flavobacteriaceae</taxon>
        <taxon>Flagellimonas</taxon>
    </lineage>
</organism>
<keyword evidence="2" id="KW-0812">Transmembrane</keyword>
<proteinExistence type="predicted"/>
<keyword evidence="1" id="KW-0175">Coiled coil</keyword>
<keyword evidence="2" id="KW-1133">Transmembrane helix</keyword>
<reference evidence="3 5" key="1">
    <citation type="submission" date="2018-08" db="EMBL/GenBank/DDBJ databases">
        <title>Proposal of Muricauda 72 sp.nov. and Muricauda NH166 sp.nov., isolated from seawater.</title>
        <authorList>
            <person name="Cheng H."/>
            <person name="Wu Y.-H."/>
            <person name="Guo L.-L."/>
            <person name="Xu X.-W."/>
        </authorList>
    </citation>
    <scope>NUCLEOTIDE SEQUENCE [LARGE SCALE GENOMIC DNA]</scope>
    <source>
        <strain evidence="3 5">72</strain>
    </source>
</reference>
<evidence type="ECO:0000313" key="6">
    <source>
        <dbReference type="Proteomes" id="UP000321621"/>
    </source>
</evidence>
<reference evidence="4 6" key="2">
    <citation type="submission" date="2019-07" db="EMBL/GenBank/DDBJ databases">
        <title>Draft genome of two Muricauda strains isolated from deep sea.</title>
        <authorList>
            <person name="Sun C."/>
        </authorList>
    </citation>
    <scope>NUCLEOTIDE SEQUENCE [LARGE SCALE GENOMIC DNA]</scope>
    <source>
        <strain evidence="4 6">72</strain>
    </source>
</reference>
<comment type="caution">
    <text evidence="3">The sequence shown here is derived from an EMBL/GenBank/DDBJ whole genome shotgun (WGS) entry which is preliminary data.</text>
</comment>
<accession>A0A3A1NRR7</accession>
<protein>
    <submittedName>
        <fullName evidence="3">Uncharacterized protein</fullName>
    </submittedName>
</protein>
<dbReference type="Proteomes" id="UP000266691">
    <property type="component" value="Unassembled WGS sequence"/>
</dbReference>
<dbReference type="Proteomes" id="UP000321621">
    <property type="component" value="Unassembled WGS sequence"/>
</dbReference>
<dbReference type="RefSeq" id="WP_119645472.1">
    <property type="nucleotide sequence ID" value="NZ_QXFI01000005.1"/>
</dbReference>
<gene>
    <name evidence="3" type="ORF">D2V05_00050</name>
    <name evidence="4" type="ORF">FQ017_00045</name>
</gene>
<dbReference type="EMBL" id="VNWK01000005">
    <property type="protein sequence ID" value="TXK01618.1"/>
    <property type="molecule type" value="Genomic_DNA"/>
</dbReference>
<evidence type="ECO:0000313" key="4">
    <source>
        <dbReference type="EMBL" id="TXK01618.1"/>
    </source>
</evidence>
<feature type="transmembrane region" description="Helical" evidence="2">
    <location>
        <begin position="5"/>
        <end position="25"/>
    </location>
</feature>
<evidence type="ECO:0000256" key="2">
    <source>
        <dbReference type="SAM" id="Phobius"/>
    </source>
</evidence>